<dbReference type="Proteomes" id="UP001187531">
    <property type="component" value="Unassembled WGS sequence"/>
</dbReference>
<reference evidence="1" key="1">
    <citation type="submission" date="2023-07" db="EMBL/GenBank/DDBJ databases">
        <title>Chromosome-level genome assembly of Artemia franciscana.</title>
        <authorList>
            <person name="Jo E."/>
        </authorList>
    </citation>
    <scope>NUCLEOTIDE SEQUENCE</scope>
    <source>
        <tissue evidence="1">Whole body</tissue>
    </source>
</reference>
<accession>A0AA88I0D3</accession>
<proteinExistence type="predicted"/>
<protein>
    <submittedName>
        <fullName evidence="1">Uncharacterized protein</fullName>
    </submittedName>
</protein>
<sequence length="99" mass="11406">MLREKTVDIKENKDLYGNLMIQAKSSRGINKQEAIGNFTMTENPQEDHPPEDRIYKRLLKSQDNPMVLLQKLSKQPATIMTAKHASKCANYRLMTLTQD</sequence>
<evidence type="ECO:0000313" key="1">
    <source>
        <dbReference type="EMBL" id="KAK2713167.1"/>
    </source>
</evidence>
<keyword evidence="2" id="KW-1185">Reference proteome</keyword>
<evidence type="ECO:0000313" key="2">
    <source>
        <dbReference type="Proteomes" id="UP001187531"/>
    </source>
</evidence>
<dbReference type="AlphaFoldDB" id="A0AA88I0D3"/>
<gene>
    <name evidence="1" type="ORF">QYM36_011755</name>
</gene>
<name>A0AA88I0D3_ARTSF</name>
<comment type="caution">
    <text evidence="1">The sequence shown here is derived from an EMBL/GenBank/DDBJ whole genome shotgun (WGS) entry which is preliminary data.</text>
</comment>
<organism evidence="1 2">
    <name type="scientific">Artemia franciscana</name>
    <name type="common">Brine shrimp</name>
    <name type="synonym">Artemia sanfranciscana</name>
    <dbReference type="NCBI Taxonomy" id="6661"/>
    <lineage>
        <taxon>Eukaryota</taxon>
        <taxon>Metazoa</taxon>
        <taxon>Ecdysozoa</taxon>
        <taxon>Arthropoda</taxon>
        <taxon>Crustacea</taxon>
        <taxon>Branchiopoda</taxon>
        <taxon>Anostraca</taxon>
        <taxon>Artemiidae</taxon>
        <taxon>Artemia</taxon>
    </lineage>
</organism>
<dbReference type="EMBL" id="JAVRJZ010000015">
    <property type="protein sequence ID" value="KAK2713167.1"/>
    <property type="molecule type" value="Genomic_DNA"/>
</dbReference>